<evidence type="ECO:0000256" key="1">
    <source>
        <dbReference type="SAM" id="SignalP"/>
    </source>
</evidence>
<evidence type="ECO:0000259" key="2">
    <source>
        <dbReference type="Pfam" id="PF09084"/>
    </source>
</evidence>
<dbReference type="InterPro" id="IPR015168">
    <property type="entry name" value="SsuA/THI5"/>
</dbReference>
<evidence type="ECO:0000313" key="3">
    <source>
        <dbReference type="EMBL" id="QUC07148.1"/>
    </source>
</evidence>
<name>A0ABX7Y3P0_9ACTN</name>
<dbReference type="Proteomes" id="UP000678513">
    <property type="component" value="Chromosome"/>
</dbReference>
<organism evidence="3 4">
    <name type="scientific">Arachnia rubra</name>
    <dbReference type="NCBI Taxonomy" id="1547448"/>
    <lineage>
        <taxon>Bacteria</taxon>
        <taxon>Bacillati</taxon>
        <taxon>Actinomycetota</taxon>
        <taxon>Actinomycetes</taxon>
        <taxon>Propionibacteriales</taxon>
        <taxon>Propionibacteriaceae</taxon>
        <taxon>Arachnia</taxon>
    </lineage>
</organism>
<dbReference type="RefSeq" id="WP_212321390.1">
    <property type="nucleotide sequence ID" value="NZ_AP024463.1"/>
</dbReference>
<dbReference type="PANTHER" id="PTHR31528">
    <property type="entry name" value="4-AMINO-5-HYDROXYMETHYL-2-METHYLPYRIMIDINE PHOSPHATE SYNTHASE THI11-RELATED"/>
    <property type="match status" value="1"/>
</dbReference>
<dbReference type="PANTHER" id="PTHR31528:SF15">
    <property type="entry name" value="RIBOFLAVIN-BINDING PROTEIN RIBY"/>
    <property type="match status" value="1"/>
</dbReference>
<protein>
    <submittedName>
        <fullName evidence="3">ABC transporter substrate-binding protein</fullName>
    </submittedName>
</protein>
<sequence length="330" mass="34384">MNLNRRSLLLGAAALGGMTLGGCAGQTTGQATSTGPAMTVGLTYIPNIQFSPFYVAESEGLFKDAGLTLSLRHHGTQEGLFTALTAGDEQVVFASSDEAVVAAAGGMSGLRTFATCYQRYPGVVLGSAAVTDLAGLAGHTLGVQGRYGSGWFTTKAALDRAGLDESQVQITEIGWTQVAALTAGKADAVVGFSNNEAIQLATSGFSYQQFEVVDAAAPDLVGPGLITLQDAVPAEQLNSVTNAILEAENRILQDPALALKATENYVPTLADEAQRKQAEAVLEATTKFWTAGDGKVSIKADQENFTRMGEFLTRTKIIEAAPAAMILNVD</sequence>
<dbReference type="PROSITE" id="PS51318">
    <property type="entry name" value="TAT"/>
    <property type="match status" value="1"/>
</dbReference>
<keyword evidence="1" id="KW-0732">Signal</keyword>
<dbReference type="Gene3D" id="3.40.190.10">
    <property type="entry name" value="Periplasmic binding protein-like II"/>
    <property type="match status" value="2"/>
</dbReference>
<evidence type="ECO:0000313" key="4">
    <source>
        <dbReference type="Proteomes" id="UP000678513"/>
    </source>
</evidence>
<accession>A0ABX7Y3P0</accession>
<feature type="signal peptide" evidence="1">
    <location>
        <begin position="1"/>
        <end position="24"/>
    </location>
</feature>
<dbReference type="EMBL" id="CP072384">
    <property type="protein sequence ID" value="QUC07148.1"/>
    <property type="molecule type" value="Genomic_DNA"/>
</dbReference>
<reference evidence="3 4" key="1">
    <citation type="submission" date="2021-03" db="EMBL/GenBank/DDBJ databases">
        <title>Human Oral Microbial Genomes.</title>
        <authorList>
            <person name="Johnston C.D."/>
            <person name="Chen T."/>
            <person name="Dewhirst F.E."/>
        </authorList>
    </citation>
    <scope>NUCLEOTIDE SEQUENCE [LARGE SCALE GENOMIC DNA]</scope>
    <source>
        <strain evidence="3 4">DSMZ 100122</strain>
    </source>
</reference>
<dbReference type="Pfam" id="PF09084">
    <property type="entry name" value="NMT1"/>
    <property type="match status" value="1"/>
</dbReference>
<proteinExistence type="predicted"/>
<dbReference type="InterPro" id="IPR027939">
    <property type="entry name" value="NMT1/THI5"/>
</dbReference>
<feature type="domain" description="SsuA/THI5-like" evidence="2">
    <location>
        <begin position="47"/>
        <end position="256"/>
    </location>
</feature>
<dbReference type="InterPro" id="IPR006311">
    <property type="entry name" value="TAT_signal"/>
</dbReference>
<dbReference type="PROSITE" id="PS51257">
    <property type="entry name" value="PROKAR_LIPOPROTEIN"/>
    <property type="match status" value="1"/>
</dbReference>
<keyword evidence="4" id="KW-1185">Reference proteome</keyword>
<dbReference type="SUPFAM" id="SSF53850">
    <property type="entry name" value="Periplasmic binding protein-like II"/>
    <property type="match status" value="1"/>
</dbReference>
<gene>
    <name evidence="3" type="ORF">J5A65_09310</name>
</gene>
<feature type="chain" id="PRO_5047349082" evidence="1">
    <location>
        <begin position="25"/>
        <end position="330"/>
    </location>
</feature>